<dbReference type="InterPro" id="IPR037171">
    <property type="entry name" value="NagB/RpiA_transferase-like"/>
</dbReference>
<dbReference type="InterPro" id="IPR000649">
    <property type="entry name" value="IF-2B-related"/>
</dbReference>
<dbReference type="InterPro" id="IPR042529">
    <property type="entry name" value="IF_2B-like_C"/>
</dbReference>
<dbReference type="SUPFAM" id="SSF100950">
    <property type="entry name" value="NagB/RpiA/CoA transferase-like"/>
    <property type="match status" value="1"/>
</dbReference>
<proteinExistence type="inferred from homology"/>
<name>A0A6P6YGG2_DERPT</name>
<dbReference type="OrthoDB" id="269919at2759"/>
<evidence type="ECO:0000256" key="6">
    <source>
        <dbReference type="ARBA" id="ARBA00044122"/>
    </source>
</evidence>
<dbReference type="Proteomes" id="UP000515146">
    <property type="component" value="Unplaced"/>
</dbReference>
<protein>
    <recommendedName>
        <fullName evidence="6">Translation initiation factor eIF2B subunit beta</fullName>
    </recommendedName>
    <alternativeName>
        <fullName evidence="7">eIF2B GDP-GTP exchange factor subunit beta</fullName>
    </alternativeName>
</protein>
<dbReference type="GO" id="GO:0005829">
    <property type="term" value="C:cytosol"/>
    <property type="evidence" value="ECO:0007669"/>
    <property type="project" value="UniProtKB-SubCell"/>
</dbReference>
<evidence type="ECO:0000256" key="5">
    <source>
        <dbReference type="ARBA" id="ARBA00022917"/>
    </source>
</evidence>
<evidence type="ECO:0000256" key="9">
    <source>
        <dbReference type="RuleBase" id="RU003814"/>
    </source>
</evidence>
<dbReference type="AlphaFoldDB" id="A0A6P6YGG2"/>
<gene>
    <name evidence="11" type="primary">LOC113797680</name>
</gene>
<dbReference type="Pfam" id="PF01008">
    <property type="entry name" value="IF-2B"/>
    <property type="match status" value="1"/>
</dbReference>
<reference evidence="11" key="1">
    <citation type="submission" date="2025-08" db="UniProtKB">
        <authorList>
            <consortium name="RefSeq"/>
        </authorList>
    </citation>
    <scope>IDENTIFICATION</scope>
    <source>
        <strain evidence="11">Airmid</strain>
    </source>
</reference>
<dbReference type="GO" id="GO:0005085">
    <property type="term" value="F:guanyl-nucleotide exchange factor activity"/>
    <property type="evidence" value="ECO:0007669"/>
    <property type="project" value="TreeGrafter"/>
</dbReference>
<keyword evidence="10" id="KW-1185">Reference proteome</keyword>
<sequence length="348" mass="39329">MDYNKKLNEFLIEIKNGKISGSYDLAKRTVLFVQDLIINTEWTKISDMIEKIQEIGKLFIKIQPTEPVIDNMVKRILKIIREEFNHIRGVRDDEAFDSIINLWPQQQQQQQNQDIDNVNISVVKDSISIAIGELLSELDTSGENIAQQADEHIYWDEVILTIGRSKTVEAFLKYAAKKKRKFQVIVAECSPDNNGHDLAISLAKENINTILIHDSAIFSVMSRVNKVIIGTHSIMANGGIKAVSGTYTLALAAKQYSVPFIVCTGMFKLTPKHLASYDQLAFNKFESSEKVLNYEYSYSVECQVMNPVFDYVPPELITIFVSNIGGTTPSDVYRLLGELYHPADELAI</sequence>
<dbReference type="InterPro" id="IPR051855">
    <property type="entry name" value="eIF2B_beta_subunit"/>
</dbReference>
<keyword evidence="4" id="KW-0396">Initiation factor</keyword>
<keyword evidence="3" id="KW-0963">Cytoplasm</keyword>
<dbReference type="OMA" id="SHSCAVA"/>
<evidence type="ECO:0000313" key="10">
    <source>
        <dbReference type="Proteomes" id="UP000515146"/>
    </source>
</evidence>
<evidence type="ECO:0000256" key="8">
    <source>
        <dbReference type="ARBA" id="ARBA00046432"/>
    </source>
</evidence>
<keyword evidence="5" id="KW-0648">Protein biosynthesis</keyword>
<evidence type="ECO:0000256" key="4">
    <source>
        <dbReference type="ARBA" id="ARBA00022540"/>
    </source>
</evidence>
<dbReference type="PANTHER" id="PTHR45859:SF1">
    <property type="entry name" value="TRANSLATION INITIATION FACTOR EIF-2B SUBUNIT BETA"/>
    <property type="match status" value="1"/>
</dbReference>
<evidence type="ECO:0000256" key="1">
    <source>
        <dbReference type="ARBA" id="ARBA00004514"/>
    </source>
</evidence>
<dbReference type="PANTHER" id="PTHR45859">
    <property type="entry name" value="TRANSLATION INITIATION FACTOR EIF-2B SUBUNIT BETA"/>
    <property type="match status" value="1"/>
</dbReference>
<dbReference type="KEGG" id="dpte:113797680"/>
<dbReference type="GO" id="GO:0003743">
    <property type="term" value="F:translation initiation factor activity"/>
    <property type="evidence" value="ECO:0007669"/>
    <property type="project" value="UniProtKB-KW"/>
</dbReference>
<dbReference type="GO" id="GO:0005851">
    <property type="term" value="C:eukaryotic translation initiation factor 2B complex"/>
    <property type="evidence" value="ECO:0007669"/>
    <property type="project" value="TreeGrafter"/>
</dbReference>
<accession>A0A6P6YGG2</accession>
<dbReference type="Gene3D" id="3.40.50.10470">
    <property type="entry name" value="Translation initiation factor eif-2b, domain 2"/>
    <property type="match status" value="1"/>
</dbReference>
<evidence type="ECO:0000256" key="2">
    <source>
        <dbReference type="ARBA" id="ARBA00007251"/>
    </source>
</evidence>
<dbReference type="CTD" id="31256"/>
<dbReference type="RefSeq" id="XP_027203899.1">
    <property type="nucleotide sequence ID" value="XM_027348098.1"/>
</dbReference>
<evidence type="ECO:0000313" key="11">
    <source>
        <dbReference type="RefSeq" id="XP_027203899.1"/>
    </source>
</evidence>
<organism evidence="10 11">
    <name type="scientific">Dermatophagoides pteronyssinus</name>
    <name type="common">European house dust mite</name>
    <dbReference type="NCBI Taxonomy" id="6956"/>
    <lineage>
        <taxon>Eukaryota</taxon>
        <taxon>Metazoa</taxon>
        <taxon>Ecdysozoa</taxon>
        <taxon>Arthropoda</taxon>
        <taxon>Chelicerata</taxon>
        <taxon>Arachnida</taxon>
        <taxon>Acari</taxon>
        <taxon>Acariformes</taxon>
        <taxon>Sarcoptiformes</taxon>
        <taxon>Astigmata</taxon>
        <taxon>Psoroptidia</taxon>
        <taxon>Analgoidea</taxon>
        <taxon>Pyroglyphidae</taxon>
        <taxon>Dermatophagoidinae</taxon>
        <taxon>Dermatophagoides</taxon>
    </lineage>
</organism>
<comment type="subunit">
    <text evidence="8">Component of the translation initiation factor 2B (eIF2B) complex which is a heterodecamer of two sets of five different subunits: alpha, beta, gamma, delta and epsilon. Subunits alpha, beta and delta comprise a regulatory subcomplex and subunits epsilon and gamma comprise a catalytic subcomplex. Within the complex, the hexameric regulatory complex resides at the center, with the two heterodimeric catalytic subcomplexes bound on opposite sides.</text>
</comment>
<evidence type="ECO:0000256" key="7">
    <source>
        <dbReference type="ARBA" id="ARBA00044228"/>
    </source>
</evidence>
<comment type="similarity">
    <text evidence="2 9">Belongs to the eIF-2B alpha/beta/delta subunits family.</text>
</comment>
<dbReference type="FunCoup" id="A0A6P6YGG2">
    <property type="interactions" value="777"/>
</dbReference>
<dbReference type="InParanoid" id="A0A6P6YGG2"/>
<evidence type="ECO:0000256" key="3">
    <source>
        <dbReference type="ARBA" id="ARBA00022490"/>
    </source>
</evidence>
<comment type="subcellular location">
    <subcellularLocation>
        <location evidence="1">Cytoplasm</location>
        <location evidence="1">Cytosol</location>
    </subcellularLocation>
</comment>